<organism evidence="2 3">
    <name type="scientific">Subdoligranulum variabile</name>
    <dbReference type="NCBI Taxonomy" id="214851"/>
    <lineage>
        <taxon>Bacteria</taxon>
        <taxon>Bacillati</taxon>
        <taxon>Bacillota</taxon>
        <taxon>Clostridia</taxon>
        <taxon>Eubacteriales</taxon>
        <taxon>Oscillospiraceae</taxon>
        <taxon>Subdoligranulum</taxon>
    </lineage>
</organism>
<feature type="domain" description="HTH cro/C1-type" evidence="1">
    <location>
        <begin position="41"/>
        <end position="73"/>
    </location>
</feature>
<proteinExistence type="predicted"/>
<dbReference type="EMBL" id="JAGZGG010000003">
    <property type="protein sequence ID" value="MBS5331357.1"/>
    <property type="molecule type" value="Genomic_DNA"/>
</dbReference>
<gene>
    <name evidence="2" type="ORF">KHY36_02360</name>
</gene>
<dbReference type="CDD" id="cd00093">
    <property type="entry name" value="HTH_XRE"/>
    <property type="match status" value="1"/>
</dbReference>
<dbReference type="GO" id="GO:0003677">
    <property type="term" value="F:DNA binding"/>
    <property type="evidence" value="ECO:0007669"/>
    <property type="project" value="InterPro"/>
</dbReference>
<reference evidence="2" key="1">
    <citation type="submission" date="2021-02" db="EMBL/GenBank/DDBJ databases">
        <title>Infant gut strain persistence is associated with maternal origin, phylogeny, and functional potential including surface adhesion and iron acquisition.</title>
        <authorList>
            <person name="Lou Y.C."/>
        </authorList>
    </citation>
    <scope>NUCLEOTIDE SEQUENCE</scope>
    <source>
        <strain evidence="2">L3_101_000M1_dasL3_101_000M1_concoct_87</strain>
    </source>
</reference>
<evidence type="ECO:0000313" key="2">
    <source>
        <dbReference type="EMBL" id="MBS5331357.1"/>
    </source>
</evidence>
<dbReference type="AlphaFoldDB" id="A0A943HIL6"/>
<dbReference type="InterPro" id="IPR001387">
    <property type="entry name" value="Cro/C1-type_HTH"/>
</dbReference>
<dbReference type="PROSITE" id="PS50943">
    <property type="entry name" value="HTH_CROC1"/>
    <property type="match status" value="1"/>
</dbReference>
<accession>A0A943HIL6</accession>
<evidence type="ECO:0000259" key="1">
    <source>
        <dbReference type="PROSITE" id="PS50943"/>
    </source>
</evidence>
<evidence type="ECO:0000313" key="3">
    <source>
        <dbReference type="Proteomes" id="UP000759273"/>
    </source>
</evidence>
<dbReference type="InterPro" id="IPR010982">
    <property type="entry name" value="Lambda_DNA-bd_dom_sf"/>
</dbReference>
<dbReference type="Proteomes" id="UP000759273">
    <property type="component" value="Unassembled WGS sequence"/>
</dbReference>
<sequence>MKTSTTAERLQQIMDERNLKQVDVLALAQPYCKKYGVSLGKTALSQYITGKFQPGQDRLQILGLALNVSEAWLMGFDVPREKQSAPTDEKSGERTEEYIELFNQLNAEQQSFIIHAIKGLLSEQ</sequence>
<comment type="caution">
    <text evidence="2">The sequence shown here is derived from an EMBL/GenBank/DDBJ whole genome shotgun (WGS) entry which is preliminary data.</text>
</comment>
<name>A0A943HIL6_9FIRM</name>
<protein>
    <submittedName>
        <fullName evidence="2">Helix-turn-helix domain-containing protein</fullName>
    </submittedName>
</protein>
<dbReference type="Gene3D" id="1.10.260.40">
    <property type="entry name" value="lambda repressor-like DNA-binding domains"/>
    <property type="match status" value="1"/>
</dbReference>
<dbReference type="SUPFAM" id="SSF47413">
    <property type="entry name" value="lambda repressor-like DNA-binding domains"/>
    <property type="match status" value="1"/>
</dbReference>